<sequence>MSPTRTDRRSASEGARPQPSTTFAKLQHKAFLKTQQRGVHNLSTVVVKDGVTHLATFPYPLTPSGRPVAPEHVDRAIKSSHCPTVNCFCRKPAKFINPIVTGEFTGKRAFACSHQELEYEALTSFSGVGVAYFPKRLRLRSSSTRYGLDFGSGEAQQGNEDSDVEPRRND</sequence>
<evidence type="ECO:0000313" key="2">
    <source>
        <dbReference type="EMBL" id="KAK7026956.1"/>
    </source>
</evidence>
<proteinExistence type="predicted"/>
<feature type="region of interest" description="Disordered" evidence="1">
    <location>
        <begin position="1"/>
        <end position="22"/>
    </location>
</feature>
<dbReference type="AlphaFoldDB" id="A0AAW0BK27"/>
<reference evidence="2 3" key="1">
    <citation type="journal article" date="2024" name="J Genomics">
        <title>Draft genome sequencing and assembly of Favolaschia claudopus CIRM-BRFM 2984 isolated from oak limbs.</title>
        <authorList>
            <person name="Navarro D."/>
            <person name="Drula E."/>
            <person name="Chaduli D."/>
            <person name="Cazenave R."/>
            <person name="Ahrendt S."/>
            <person name="Wang J."/>
            <person name="Lipzen A."/>
            <person name="Daum C."/>
            <person name="Barry K."/>
            <person name="Grigoriev I.V."/>
            <person name="Favel A."/>
            <person name="Rosso M.N."/>
            <person name="Martin F."/>
        </authorList>
    </citation>
    <scope>NUCLEOTIDE SEQUENCE [LARGE SCALE GENOMIC DNA]</scope>
    <source>
        <strain evidence="2 3">CIRM-BRFM 2984</strain>
    </source>
</reference>
<organism evidence="2 3">
    <name type="scientific">Favolaschia claudopus</name>
    <dbReference type="NCBI Taxonomy" id="2862362"/>
    <lineage>
        <taxon>Eukaryota</taxon>
        <taxon>Fungi</taxon>
        <taxon>Dikarya</taxon>
        <taxon>Basidiomycota</taxon>
        <taxon>Agaricomycotina</taxon>
        <taxon>Agaricomycetes</taxon>
        <taxon>Agaricomycetidae</taxon>
        <taxon>Agaricales</taxon>
        <taxon>Marasmiineae</taxon>
        <taxon>Mycenaceae</taxon>
        <taxon>Favolaschia</taxon>
    </lineage>
</organism>
<protein>
    <submittedName>
        <fullName evidence="2">Uncharacterized protein</fullName>
    </submittedName>
</protein>
<dbReference type="Proteomes" id="UP001362999">
    <property type="component" value="Unassembled WGS sequence"/>
</dbReference>
<evidence type="ECO:0000313" key="3">
    <source>
        <dbReference type="Proteomes" id="UP001362999"/>
    </source>
</evidence>
<comment type="caution">
    <text evidence="2">The sequence shown here is derived from an EMBL/GenBank/DDBJ whole genome shotgun (WGS) entry which is preliminary data.</text>
</comment>
<accession>A0AAW0BK27</accession>
<feature type="region of interest" description="Disordered" evidence="1">
    <location>
        <begin position="148"/>
        <end position="170"/>
    </location>
</feature>
<evidence type="ECO:0000256" key="1">
    <source>
        <dbReference type="SAM" id="MobiDB-lite"/>
    </source>
</evidence>
<dbReference type="EMBL" id="JAWWNJ010000030">
    <property type="protein sequence ID" value="KAK7026956.1"/>
    <property type="molecule type" value="Genomic_DNA"/>
</dbReference>
<feature type="compositionally biased region" description="Basic and acidic residues" evidence="1">
    <location>
        <begin position="1"/>
        <end position="11"/>
    </location>
</feature>
<gene>
    <name evidence="2" type="ORF">R3P38DRAFT_2777081</name>
</gene>
<name>A0AAW0BK27_9AGAR</name>
<keyword evidence="3" id="KW-1185">Reference proteome</keyword>